<name>A0ABW3RB58_9FLAO</name>
<dbReference type="SUPFAM" id="SSF52058">
    <property type="entry name" value="L domain-like"/>
    <property type="match status" value="1"/>
</dbReference>
<sequence length="326" mass="35966">DFDSRYNPDLECISVDNASYSTANWSKKDATASYSNDCDGGVPINLTYVPDNNFEQALIDLGYDDVMDNYVATANINTVTSLDVANRNISDLTGIEAFADLSVLNCSNNALTSLDLSGNAFLTWLRCSKNELTNLDLSANPLLEYLHCALNSIASLDLTNNGLLNNFYGYYNNLTSLDLRNGVNSGMADFDSRYNPDLECISVDNASYSTANWSKKDATASFSADCNLVERNSISNKIAIVNDAALSTNNLENNGFKIYPNPVSDFLRISLNKGTKLIQVNFYNALTQRVLSVKDSNIDVSRLKNGIYFVEIKTDKGRLVERIVVR</sequence>
<dbReference type="NCBIfam" id="TIGR04183">
    <property type="entry name" value="Por_Secre_tail"/>
    <property type="match status" value="1"/>
</dbReference>
<keyword evidence="3" id="KW-0677">Repeat</keyword>
<keyword evidence="6" id="KW-1185">Reference proteome</keyword>
<evidence type="ECO:0000256" key="2">
    <source>
        <dbReference type="ARBA" id="ARBA00022729"/>
    </source>
</evidence>
<proteinExistence type="predicted"/>
<dbReference type="PANTHER" id="PTHR47566">
    <property type="match status" value="1"/>
</dbReference>
<evidence type="ECO:0000256" key="1">
    <source>
        <dbReference type="ARBA" id="ARBA00022614"/>
    </source>
</evidence>
<evidence type="ECO:0000256" key="3">
    <source>
        <dbReference type="ARBA" id="ARBA00022737"/>
    </source>
</evidence>
<dbReference type="InterPro" id="IPR052574">
    <property type="entry name" value="CDIRP"/>
</dbReference>
<dbReference type="InterPro" id="IPR026444">
    <property type="entry name" value="Secre_tail"/>
</dbReference>
<dbReference type="Proteomes" id="UP001597163">
    <property type="component" value="Unassembled WGS sequence"/>
</dbReference>
<dbReference type="EMBL" id="JBHTLJ010000002">
    <property type="protein sequence ID" value="MFD1162239.1"/>
    <property type="molecule type" value="Genomic_DNA"/>
</dbReference>
<dbReference type="InterPro" id="IPR032675">
    <property type="entry name" value="LRR_dom_sf"/>
</dbReference>
<dbReference type="PANTHER" id="PTHR47566:SF1">
    <property type="entry name" value="PROTEIN NUD1"/>
    <property type="match status" value="1"/>
</dbReference>
<keyword evidence="1" id="KW-0433">Leucine-rich repeat</keyword>
<organism evidence="5 6">
    <name type="scientific">Hwangdonia seohaensis</name>
    <dbReference type="NCBI Taxonomy" id="1240727"/>
    <lineage>
        <taxon>Bacteria</taxon>
        <taxon>Pseudomonadati</taxon>
        <taxon>Bacteroidota</taxon>
        <taxon>Flavobacteriia</taxon>
        <taxon>Flavobacteriales</taxon>
        <taxon>Flavobacteriaceae</taxon>
        <taxon>Hwangdonia</taxon>
    </lineage>
</organism>
<comment type="caution">
    <text evidence="5">The sequence shown here is derived from an EMBL/GenBank/DDBJ whole genome shotgun (WGS) entry which is preliminary data.</text>
</comment>
<dbReference type="Gene3D" id="3.80.10.10">
    <property type="entry name" value="Ribonuclease Inhibitor"/>
    <property type="match status" value="1"/>
</dbReference>
<feature type="domain" description="Secretion system C-terminal sorting" evidence="4">
    <location>
        <begin position="258"/>
        <end position="325"/>
    </location>
</feature>
<feature type="non-terminal residue" evidence="5">
    <location>
        <position position="1"/>
    </location>
</feature>
<protein>
    <submittedName>
        <fullName evidence="5">T9SS type A sorting domain-containing protein</fullName>
    </submittedName>
</protein>
<dbReference type="RefSeq" id="WP_382301856.1">
    <property type="nucleotide sequence ID" value="NZ_JBHTLJ010000002.1"/>
</dbReference>
<evidence type="ECO:0000313" key="6">
    <source>
        <dbReference type="Proteomes" id="UP001597163"/>
    </source>
</evidence>
<accession>A0ABW3RB58</accession>
<gene>
    <name evidence="5" type="ORF">ACFQ2E_07410</name>
</gene>
<keyword evidence="2" id="KW-0732">Signal</keyword>
<dbReference type="Pfam" id="PF18962">
    <property type="entry name" value="Por_Secre_tail"/>
    <property type="match status" value="1"/>
</dbReference>
<reference evidence="6" key="1">
    <citation type="journal article" date="2019" name="Int. J. Syst. Evol. Microbiol.">
        <title>The Global Catalogue of Microorganisms (GCM) 10K type strain sequencing project: providing services to taxonomists for standard genome sequencing and annotation.</title>
        <authorList>
            <consortium name="The Broad Institute Genomics Platform"/>
            <consortium name="The Broad Institute Genome Sequencing Center for Infectious Disease"/>
            <person name="Wu L."/>
            <person name="Ma J."/>
        </authorList>
    </citation>
    <scope>NUCLEOTIDE SEQUENCE [LARGE SCALE GENOMIC DNA]</scope>
    <source>
        <strain evidence="6">CCUG 63246</strain>
    </source>
</reference>
<evidence type="ECO:0000259" key="4">
    <source>
        <dbReference type="Pfam" id="PF18962"/>
    </source>
</evidence>
<evidence type="ECO:0000313" key="5">
    <source>
        <dbReference type="EMBL" id="MFD1162239.1"/>
    </source>
</evidence>